<protein>
    <recommendedName>
        <fullName evidence="13">FAD-binding FR-type domain-containing protein</fullName>
    </recommendedName>
</protein>
<feature type="transmembrane region" description="Helical" evidence="11">
    <location>
        <begin position="244"/>
        <end position="266"/>
    </location>
</feature>
<evidence type="ECO:0000256" key="10">
    <source>
        <dbReference type="SAM" id="MobiDB-lite"/>
    </source>
</evidence>
<accession>A0A1L9TM80</accession>
<feature type="chain" id="PRO_5012069667" description="FAD-binding FR-type domain-containing protein" evidence="12">
    <location>
        <begin position="19"/>
        <end position="797"/>
    </location>
</feature>
<dbReference type="GeneID" id="63767852"/>
<keyword evidence="8 11" id="KW-0472">Membrane</keyword>
<feature type="transmembrane region" description="Helical" evidence="11">
    <location>
        <begin position="286"/>
        <end position="303"/>
    </location>
</feature>
<feature type="compositionally biased region" description="Low complexity" evidence="10">
    <location>
        <begin position="710"/>
        <end position="719"/>
    </location>
</feature>
<sequence>MLLSSFVLVALLSEAARAQTPKDQLCLAGAAASLDYVLFSTDSVDSFASQCSSRLKITSLYATAHQYCTENDIAAYYEAKNKECQEDYGVSLMPYSDVANTFTNEYIQGLKVIHNMAEGAAGLLEKPALLSEEFFTQGYKTLESWDTATAAHDFHSFMPYVFWAAIVFSGILHRIFNAFLLGQQYEVDQDIEGRQTTSLSLPVRITSKVHRWINTHFVLPTEFGSSRRKLGWVRHRQISTRIQTIVVVLYCILIILLCATDYYTYYESLYFDTKPHQIQRHVADRMGIMAIGGLPILWAFSGRNNIILWATGWRFGTLNLYHRAIARVTMVLAIIHASAYTRYYVELQYYKVTLVEYWFRCGILTLTTISVMVGLSSSIVRQKIYDFWLLLHILLAVVVVVALYYHTSILEGKYNPFIWSIVAIWGFDRTVRLLRLAYCNLPLPLSFTPNAGTKSTAVYLKDANVIKVDVFPGPGSRSLMPRPGQHYYLYEPLRWKGYENHAFSLASWSWSDGDGDNDTSIIPDLVQSEPSEKTQIDTTPSSNPSLDVGSIPPVRKAEKNETSSHGSSASRFTFYIRPLSGWTSRLKTQCLKSGSPSPIDLTLLVEGPYGGPSPLHRFENVVLIAGGTGITAAVPYIRDHFSRASTGDTALRTRSVNLIWTAKEEAFINRIFSSELSGFVLVQGSGGFTAECFVTSASASGTAQNEQEGSSSSLNSSSNTANGNENKQTRINTGRPDISALIRQKIENITAADPRPGRTAVFVSGPVALADSTRGTVHKVLKETSYEVEYFEGVFGW</sequence>
<dbReference type="RefSeq" id="XP_040704307.1">
    <property type="nucleotide sequence ID" value="XM_040851779.1"/>
</dbReference>
<dbReference type="InterPro" id="IPR017927">
    <property type="entry name" value="FAD-bd_FR_type"/>
</dbReference>
<feature type="transmembrane region" description="Helical" evidence="11">
    <location>
        <begin position="357"/>
        <end position="375"/>
    </location>
</feature>
<feature type="transmembrane region" description="Helical" evidence="11">
    <location>
        <begin position="157"/>
        <end position="176"/>
    </location>
</feature>
<evidence type="ECO:0000256" key="3">
    <source>
        <dbReference type="ARBA" id="ARBA00022448"/>
    </source>
</evidence>
<evidence type="ECO:0000256" key="7">
    <source>
        <dbReference type="ARBA" id="ARBA00023065"/>
    </source>
</evidence>
<comment type="subcellular location">
    <subcellularLocation>
        <location evidence="1">Membrane</location>
        <topology evidence="1">Multi-pass membrane protein</topology>
    </subcellularLocation>
</comment>
<evidence type="ECO:0000256" key="1">
    <source>
        <dbReference type="ARBA" id="ARBA00004141"/>
    </source>
</evidence>
<dbReference type="SFLD" id="SFLDS00052">
    <property type="entry name" value="Ferric_Reductase_Domain"/>
    <property type="match status" value="1"/>
</dbReference>
<evidence type="ECO:0000256" key="5">
    <source>
        <dbReference type="ARBA" id="ARBA00022989"/>
    </source>
</evidence>
<dbReference type="AlphaFoldDB" id="A0A1L9TM80"/>
<dbReference type="Gene3D" id="3.40.50.80">
    <property type="entry name" value="Nucleotide-binding domain of ferredoxin-NADP reductase (FNR) module"/>
    <property type="match status" value="1"/>
</dbReference>
<organism evidence="14 15">
    <name type="scientific">Aspergillus sydowii CBS 593.65</name>
    <dbReference type="NCBI Taxonomy" id="1036612"/>
    <lineage>
        <taxon>Eukaryota</taxon>
        <taxon>Fungi</taxon>
        <taxon>Dikarya</taxon>
        <taxon>Ascomycota</taxon>
        <taxon>Pezizomycotina</taxon>
        <taxon>Eurotiomycetes</taxon>
        <taxon>Eurotiomycetidae</taxon>
        <taxon>Eurotiales</taxon>
        <taxon>Aspergillaceae</taxon>
        <taxon>Aspergillus</taxon>
        <taxon>Aspergillus subgen. Nidulantes</taxon>
    </lineage>
</organism>
<feature type="compositionally biased region" description="Polar residues" evidence="10">
    <location>
        <begin position="720"/>
        <end position="732"/>
    </location>
</feature>
<dbReference type="Proteomes" id="UP000184356">
    <property type="component" value="Unassembled WGS sequence"/>
</dbReference>
<dbReference type="PANTHER" id="PTHR32361:SF9">
    <property type="entry name" value="FERRIC REDUCTASE TRANSMEMBRANE COMPONENT 3-RELATED"/>
    <property type="match status" value="1"/>
</dbReference>
<dbReference type="GO" id="GO:0006879">
    <property type="term" value="P:intracellular iron ion homeostasis"/>
    <property type="evidence" value="ECO:0007669"/>
    <property type="project" value="TreeGrafter"/>
</dbReference>
<dbReference type="GO" id="GO:0015677">
    <property type="term" value="P:copper ion import"/>
    <property type="evidence" value="ECO:0007669"/>
    <property type="project" value="TreeGrafter"/>
</dbReference>
<dbReference type="CDD" id="cd06186">
    <property type="entry name" value="NOX_Duox_like_FAD_NADP"/>
    <property type="match status" value="1"/>
</dbReference>
<dbReference type="Pfam" id="PF01794">
    <property type="entry name" value="Ferric_reduct"/>
    <property type="match status" value="1"/>
</dbReference>
<name>A0A1L9TM80_9EURO</name>
<dbReference type="InterPro" id="IPR013130">
    <property type="entry name" value="Fe3_Rdtase_TM_dom"/>
</dbReference>
<feature type="transmembrane region" description="Helical" evidence="11">
    <location>
        <begin position="324"/>
        <end position="345"/>
    </location>
</feature>
<proteinExistence type="inferred from homology"/>
<dbReference type="GO" id="GO:0000293">
    <property type="term" value="F:ferric-chelate reductase activity"/>
    <property type="evidence" value="ECO:0007669"/>
    <property type="project" value="UniProtKB-ARBA"/>
</dbReference>
<feature type="compositionally biased region" description="Polar residues" evidence="10">
    <location>
        <begin position="536"/>
        <end position="545"/>
    </location>
</feature>
<dbReference type="STRING" id="1036612.A0A1L9TM80"/>
<dbReference type="VEuPathDB" id="FungiDB:ASPSYDRAFT_87089"/>
<keyword evidence="12" id="KW-0732">Signal</keyword>
<evidence type="ECO:0000256" key="11">
    <source>
        <dbReference type="SAM" id="Phobius"/>
    </source>
</evidence>
<keyword evidence="3" id="KW-0813">Transport</keyword>
<dbReference type="InterPro" id="IPR051410">
    <property type="entry name" value="Ferric/Cupric_Reductase"/>
</dbReference>
<dbReference type="Pfam" id="PF08030">
    <property type="entry name" value="NAD_binding_6"/>
    <property type="match status" value="1"/>
</dbReference>
<keyword evidence="7" id="KW-0406">Ion transport</keyword>
<dbReference type="OrthoDB" id="167398at2759"/>
<evidence type="ECO:0000259" key="13">
    <source>
        <dbReference type="PROSITE" id="PS51384"/>
    </source>
</evidence>
<evidence type="ECO:0000313" key="14">
    <source>
        <dbReference type="EMBL" id="OJJ60501.1"/>
    </source>
</evidence>
<keyword evidence="4 11" id="KW-0812">Transmembrane</keyword>
<evidence type="ECO:0000256" key="8">
    <source>
        <dbReference type="ARBA" id="ARBA00023136"/>
    </source>
</evidence>
<evidence type="ECO:0000256" key="9">
    <source>
        <dbReference type="ARBA" id="ARBA00023180"/>
    </source>
</evidence>
<evidence type="ECO:0000256" key="4">
    <source>
        <dbReference type="ARBA" id="ARBA00022692"/>
    </source>
</evidence>
<dbReference type="SFLD" id="SFLDG01168">
    <property type="entry name" value="Ferric_reductase_subgroup_(FRE"/>
    <property type="match status" value="1"/>
</dbReference>
<evidence type="ECO:0000256" key="6">
    <source>
        <dbReference type="ARBA" id="ARBA00023002"/>
    </source>
</evidence>
<feature type="transmembrane region" description="Helical" evidence="11">
    <location>
        <begin position="387"/>
        <end position="405"/>
    </location>
</feature>
<dbReference type="PANTHER" id="PTHR32361">
    <property type="entry name" value="FERRIC/CUPRIC REDUCTASE TRANSMEMBRANE COMPONENT"/>
    <property type="match status" value="1"/>
</dbReference>
<dbReference type="GO" id="GO:0006826">
    <property type="term" value="P:iron ion transport"/>
    <property type="evidence" value="ECO:0007669"/>
    <property type="project" value="TreeGrafter"/>
</dbReference>
<dbReference type="SUPFAM" id="SSF52343">
    <property type="entry name" value="Ferredoxin reductase-like, C-terminal NADP-linked domain"/>
    <property type="match status" value="1"/>
</dbReference>
<keyword evidence="6" id="KW-0560">Oxidoreductase</keyword>
<evidence type="ECO:0000256" key="12">
    <source>
        <dbReference type="SAM" id="SignalP"/>
    </source>
</evidence>
<comment type="similarity">
    <text evidence="2">Belongs to the ferric reductase (FRE) family.</text>
</comment>
<dbReference type="EMBL" id="KV878584">
    <property type="protein sequence ID" value="OJJ60501.1"/>
    <property type="molecule type" value="Genomic_DNA"/>
</dbReference>
<keyword evidence="15" id="KW-1185">Reference proteome</keyword>
<feature type="signal peptide" evidence="12">
    <location>
        <begin position="1"/>
        <end position="18"/>
    </location>
</feature>
<evidence type="ECO:0000313" key="15">
    <source>
        <dbReference type="Proteomes" id="UP000184356"/>
    </source>
</evidence>
<feature type="region of interest" description="Disordered" evidence="10">
    <location>
        <begin position="702"/>
        <end position="734"/>
    </location>
</feature>
<feature type="region of interest" description="Disordered" evidence="10">
    <location>
        <begin position="519"/>
        <end position="566"/>
    </location>
</feature>
<dbReference type="InterPro" id="IPR013121">
    <property type="entry name" value="Fe_red_NAD-bd_6"/>
</dbReference>
<dbReference type="InterPro" id="IPR039261">
    <property type="entry name" value="FNR_nucleotide-bd"/>
</dbReference>
<evidence type="ECO:0000256" key="2">
    <source>
        <dbReference type="ARBA" id="ARBA00006278"/>
    </source>
</evidence>
<reference evidence="15" key="1">
    <citation type="journal article" date="2017" name="Genome Biol.">
        <title>Comparative genomics reveals high biological diversity and specific adaptations in the industrially and medically important fungal genus Aspergillus.</title>
        <authorList>
            <person name="de Vries R.P."/>
            <person name="Riley R."/>
            <person name="Wiebenga A."/>
            <person name="Aguilar-Osorio G."/>
            <person name="Amillis S."/>
            <person name="Uchima C.A."/>
            <person name="Anderluh G."/>
            <person name="Asadollahi M."/>
            <person name="Askin M."/>
            <person name="Barry K."/>
            <person name="Battaglia E."/>
            <person name="Bayram O."/>
            <person name="Benocci T."/>
            <person name="Braus-Stromeyer S.A."/>
            <person name="Caldana C."/>
            <person name="Canovas D."/>
            <person name="Cerqueira G.C."/>
            <person name="Chen F."/>
            <person name="Chen W."/>
            <person name="Choi C."/>
            <person name="Clum A."/>
            <person name="Dos Santos R.A."/>
            <person name="Damasio A.R."/>
            <person name="Diallinas G."/>
            <person name="Emri T."/>
            <person name="Fekete E."/>
            <person name="Flipphi M."/>
            <person name="Freyberg S."/>
            <person name="Gallo A."/>
            <person name="Gournas C."/>
            <person name="Habgood R."/>
            <person name="Hainaut M."/>
            <person name="Harispe M.L."/>
            <person name="Henrissat B."/>
            <person name="Hilden K.S."/>
            <person name="Hope R."/>
            <person name="Hossain A."/>
            <person name="Karabika E."/>
            <person name="Karaffa L."/>
            <person name="Karanyi Z."/>
            <person name="Krasevec N."/>
            <person name="Kuo A."/>
            <person name="Kusch H."/>
            <person name="LaButti K."/>
            <person name="Lagendijk E.L."/>
            <person name="Lapidus A."/>
            <person name="Levasseur A."/>
            <person name="Lindquist E."/>
            <person name="Lipzen A."/>
            <person name="Logrieco A.F."/>
            <person name="MacCabe A."/>
            <person name="Maekelae M.R."/>
            <person name="Malavazi I."/>
            <person name="Melin P."/>
            <person name="Meyer V."/>
            <person name="Mielnichuk N."/>
            <person name="Miskei M."/>
            <person name="Molnar A.P."/>
            <person name="Mule G."/>
            <person name="Ngan C.Y."/>
            <person name="Orejas M."/>
            <person name="Orosz E."/>
            <person name="Ouedraogo J.P."/>
            <person name="Overkamp K.M."/>
            <person name="Park H.-S."/>
            <person name="Perrone G."/>
            <person name="Piumi F."/>
            <person name="Punt P.J."/>
            <person name="Ram A.F."/>
            <person name="Ramon A."/>
            <person name="Rauscher S."/>
            <person name="Record E."/>
            <person name="Riano-Pachon D.M."/>
            <person name="Robert V."/>
            <person name="Roehrig J."/>
            <person name="Ruller R."/>
            <person name="Salamov A."/>
            <person name="Salih N.S."/>
            <person name="Samson R.A."/>
            <person name="Sandor E."/>
            <person name="Sanguinetti M."/>
            <person name="Schuetze T."/>
            <person name="Sepcic K."/>
            <person name="Shelest E."/>
            <person name="Sherlock G."/>
            <person name="Sophianopoulou V."/>
            <person name="Squina F.M."/>
            <person name="Sun H."/>
            <person name="Susca A."/>
            <person name="Todd R.B."/>
            <person name="Tsang A."/>
            <person name="Unkles S.E."/>
            <person name="van de Wiele N."/>
            <person name="van Rossen-Uffink D."/>
            <person name="Oliveira J.V."/>
            <person name="Vesth T.C."/>
            <person name="Visser J."/>
            <person name="Yu J.-H."/>
            <person name="Zhou M."/>
            <person name="Andersen M.R."/>
            <person name="Archer D.B."/>
            <person name="Baker S.E."/>
            <person name="Benoit I."/>
            <person name="Brakhage A.A."/>
            <person name="Braus G.H."/>
            <person name="Fischer R."/>
            <person name="Frisvad J.C."/>
            <person name="Goldman G.H."/>
            <person name="Houbraken J."/>
            <person name="Oakley B."/>
            <person name="Pocsi I."/>
            <person name="Scazzocchio C."/>
            <person name="Seiboth B."/>
            <person name="vanKuyk P.A."/>
            <person name="Wortman J."/>
            <person name="Dyer P.S."/>
            <person name="Grigoriev I.V."/>
        </authorList>
    </citation>
    <scope>NUCLEOTIDE SEQUENCE [LARGE SCALE GENOMIC DNA]</scope>
    <source>
        <strain evidence="15">CBS 593.65</strain>
    </source>
</reference>
<gene>
    <name evidence="14" type="ORF">ASPSYDRAFT_87089</name>
</gene>
<keyword evidence="5 11" id="KW-1133">Transmembrane helix</keyword>
<keyword evidence="9" id="KW-0325">Glycoprotein</keyword>
<dbReference type="GO" id="GO:0005886">
    <property type="term" value="C:plasma membrane"/>
    <property type="evidence" value="ECO:0007669"/>
    <property type="project" value="TreeGrafter"/>
</dbReference>
<dbReference type="PROSITE" id="PS51384">
    <property type="entry name" value="FAD_FR"/>
    <property type="match status" value="1"/>
</dbReference>
<feature type="domain" description="FAD-binding FR-type" evidence="13">
    <location>
        <begin position="414"/>
        <end position="615"/>
    </location>
</feature>